<dbReference type="Gene3D" id="1.25.40.290">
    <property type="entry name" value="ARM repeat domains"/>
    <property type="match status" value="1"/>
</dbReference>
<evidence type="ECO:0000313" key="2">
    <source>
        <dbReference type="Proteomes" id="UP001139701"/>
    </source>
</evidence>
<dbReference type="SUPFAM" id="SSF48371">
    <property type="entry name" value="ARM repeat"/>
    <property type="match status" value="1"/>
</dbReference>
<dbReference type="EMBL" id="JAKUML010000018">
    <property type="protein sequence ID" value="MCJ8147267.1"/>
    <property type="molecule type" value="Genomic_DNA"/>
</dbReference>
<reference evidence="1" key="1">
    <citation type="submission" date="2022-02" db="EMBL/GenBank/DDBJ databases">
        <title>Acinetobacter A3.8 sp. nov., isolated from Sediment (Zhairuo Island).</title>
        <authorList>
            <person name="Zheng K."/>
        </authorList>
    </citation>
    <scope>NUCLEOTIDE SEQUENCE</scope>
    <source>
        <strain evidence="1">A3.8</strain>
    </source>
</reference>
<accession>A0A9X1X010</accession>
<protein>
    <submittedName>
        <fullName evidence="1">DNA alkylation repair protein</fullName>
    </submittedName>
</protein>
<dbReference type="InterPro" id="IPR016024">
    <property type="entry name" value="ARM-type_fold"/>
</dbReference>
<dbReference type="Proteomes" id="UP001139701">
    <property type="component" value="Unassembled WGS sequence"/>
</dbReference>
<proteinExistence type="predicted"/>
<sequence length="274" mass="31584">MNTARKGARSTKDIPQSILEQLNRGEIESANLVEWLAVDQVELLKNFLAELDLSAHFTNMQKQIENLKKPTVNSRNACIGSLLYQLALSEHSIKLLSKIITHQSDMVRCWACYAVVLNPEMSLSERFRVIQPFAQDTHFGVREVAWMAMRPYIILQLEQSIEILQGWVVHEDAFIRRFATEATRPRGVWCNHIEDLKDNPELALSLLEPLYQDPEKYVQDSVANWLNDASKTKPEFVQTLCDQWLKQSHANPKHMKATQYIVKRALRTLMKNGV</sequence>
<dbReference type="Pfam" id="PF08713">
    <property type="entry name" value="DNA_alkylation"/>
    <property type="match status" value="1"/>
</dbReference>
<dbReference type="AlphaFoldDB" id="A0A9X1X010"/>
<dbReference type="RefSeq" id="WP_241573053.1">
    <property type="nucleotide sequence ID" value="NZ_JAKUML010000018.1"/>
</dbReference>
<name>A0A9X1X010_9GAMM</name>
<keyword evidence="2" id="KW-1185">Reference proteome</keyword>
<dbReference type="InterPro" id="IPR014825">
    <property type="entry name" value="DNA_alkylation"/>
</dbReference>
<comment type="caution">
    <text evidence="1">The sequence shown here is derived from an EMBL/GenBank/DDBJ whole genome shotgun (WGS) entry which is preliminary data.</text>
</comment>
<gene>
    <name evidence="1" type="ORF">MKI79_10250</name>
</gene>
<evidence type="ECO:0000313" key="1">
    <source>
        <dbReference type="EMBL" id="MCJ8147267.1"/>
    </source>
</evidence>
<organism evidence="1 2">
    <name type="scientific">Acinetobacter sedimenti</name>
    <dbReference type="NCBI Taxonomy" id="2919922"/>
    <lineage>
        <taxon>Bacteria</taxon>
        <taxon>Pseudomonadati</taxon>
        <taxon>Pseudomonadota</taxon>
        <taxon>Gammaproteobacteria</taxon>
        <taxon>Moraxellales</taxon>
        <taxon>Moraxellaceae</taxon>
        <taxon>Acinetobacter</taxon>
    </lineage>
</organism>